<dbReference type="PANTHER" id="PTHR31973:SF195">
    <property type="entry name" value="MUDR FAMILY TRANSPOSASE"/>
    <property type="match status" value="1"/>
</dbReference>
<evidence type="ECO:0000313" key="5">
    <source>
        <dbReference type="Proteomes" id="UP000235145"/>
    </source>
</evidence>
<organism evidence="4 5">
    <name type="scientific">Lactuca sativa</name>
    <name type="common">Garden lettuce</name>
    <dbReference type="NCBI Taxonomy" id="4236"/>
    <lineage>
        <taxon>Eukaryota</taxon>
        <taxon>Viridiplantae</taxon>
        <taxon>Streptophyta</taxon>
        <taxon>Embryophyta</taxon>
        <taxon>Tracheophyta</taxon>
        <taxon>Spermatophyta</taxon>
        <taxon>Magnoliopsida</taxon>
        <taxon>eudicotyledons</taxon>
        <taxon>Gunneridae</taxon>
        <taxon>Pentapetalae</taxon>
        <taxon>asterids</taxon>
        <taxon>campanulids</taxon>
        <taxon>Asterales</taxon>
        <taxon>Asteraceae</taxon>
        <taxon>Cichorioideae</taxon>
        <taxon>Cichorieae</taxon>
        <taxon>Lactucinae</taxon>
        <taxon>Lactuca</taxon>
    </lineage>
</organism>
<dbReference type="PANTHER" id="PTHR31973">
    <property type="entry name" value="POLYPROTEIN, PUTATIVE-RELATED"/>
    <property type="match status" value="1"/>
</dbReference>
<evidence type="ECO:0000259" key="3">
    <source>
        <dbReference type="Pfam" id="PF10551"/>
    </source>
</evidence>
<protein>
    <recommendedName>
        <fullName evidence="6">Transposase MuDR plant domain-containing protein</fullName>
    </recommendedName>
</protein>
<keyword evidence="5" id="KW-1185">Reference proteome</keyword>
<name>A0A9R1WGB0_LACSA</name>
<evidence type="ECO:0000256" key="1">
    <source>
        <dbReference type="SAM" id="Phobius"/>
    </source>
</evidence>
<feature type="transmembrane region" description="Helical" evidence="1">
    <location>
        <begin position="134"/>
        <end position="156"/>
    </location>
</feature>
<dbReference type="Proteomes" id="UP000235145">
    <property type="component" value="Unassembled WGS sequence"/>
</dbReference>
<keyword evidence="1" id="KW-1133">Transmembrane helix</keyword>
<feature type="domain" description="MULE transposase" evidence="3">
    <location>
        <begin position="446"/>
        <end position="546"/>
    </location>
</feature>
<comment type="caution">
    <text evidence="4">The sequence shown here is derived from an EMBL/GenBank/DDBJ whole genome shotgun (WGS) entry which is preliminary data.</text>
</comment>
<dbReference type="Pfam" id="PF10551">
    <property type="entry name" value="MULE"/>
    <property type="match status" value="1"/>
</dbReference>
<evidence type="ECO:0008006" key="6">
    <source>
        <dbReference type="Google" id="ProtNLM"/>
    </source>
</evidence>
<dbReference type="Pfam" id="PF03108">
    <property type="entry name" value="DBD_Tnp_Mut"/>
    <property type="match status" value="1"/>
</dbReference>
<gene>
    <name evidence="4" type="ORF">LSAT_V11C200052160</name>
</gene>
<keyword evidence="1" id="KW-0472">Membrane</keyword>
<proteinExistence type="predicted"/>
<dbReference type="EMBL" id="NBSK02000002">
    <property type="protein sequence ID" value="KAJ0222312.1"/>
    <property type="molecule type" value="Genomic_DNA"/>
</dbReference>
<accession>A0A9R1WGB0</accession>
<feature type="domain" description="Transposase MuDR plant" evidence="2">
    <location>
        <begin position="250"/>
        <end position="311"/>
    </location>
</feature>
<keyword evidence="1" id="KW-0812">Transmembrane</keyword>
<dbReference type="InterPro" id="IPR004332">
    <property type="entry name" value="Transposase_MuDR"/>
</dbReference>
<feature type="transmembrane region" description="Helical" evidence="1">
    <location>
        <begin position="100"/>
        <end position="122"/>
    </location>
</feature>
<reference evidence="4 5" key="1">
    <citation type="journal article" date="2017" name="Nat. Commun.">
        <title>Genome assembly with in vitro proximity ligation data and whole-genome triplication in lettuce.</title>
        <authorList>
            <person name="Reyes-Chin-Wo S."/>
            <person name="Wang Z."/>
            <person name="Yang X."/>
            <person name="Kozik A."/>
            <person name="Arikit S."/>
            <person name="Song C."/>
            <person name="Xia L."/>
            <person name="Froenicke L."/>
            <person name="Lavelle D.O."/>
            <person name="Truco M.J."/>
            <person name="Xia R."/>
            <person name="Zhu S."/>
            <person name="Xu C."/>
            <person name="Xu H."/>
            <person name="Xu X."/>
            <person name="Cox K."/>
            <person name="Korf I."/>
            <person name="Meyers B.C."/>
            <person name="Michelmore R.W."/>
        </authorList>
    </citation>
    <scope>NUCLEOTIDE SEQUENCE [LARGE SCALE GENOMIC DNA]</scope>
    <source>
        <strain evidence="5">cv. Salinas</strain>
        <tissue evidence="4">Seedlings</tissue>
    </source>
</reference>
<sequence length="773" mass="89152">MHIQHGWPKELTRSTPNMWLIGEKSLLPSSSLIFPHDLKEKMQQQNTILSLQLPFSDREQNIDRRFSQTSSFSDQSCVNMFNWWRRRCISSRRGSTSSSVVASSTIVGCCTSSIVAGCLRILPLRRQPARYAKLSILFPILKFSICFWIPIVKFMMNSIIDMIDNENFSIISQAVVVTTVMNIDNDVELNEILEDEIGDEDDDEASFDNNVELPSTFTNMEGTNLTINENWSMTQSMSKNDFTRELGKDSFKDKEELVRAIKIHSIRTHRQFEVIESRPTIWTLRCKLYLQSGCKWKLHASKRKRSGYFEITTYTGPHTCLHSKLSLDYPNLNATLIAMETRHLIKEQPSISIPTLRAKIVEKLGYTPSYKKVWVGKQKAIEHVFGNWEESYVALPKYLGALQKFNPRTIVEWCVSRSNDVDEVEFRRVFWAFAPSIKGFHYCRPVITIDGTHLYGKYKGKMLFAMGVDGNNQILPLAFAIVENESYDTWDWFLSHVKNHVVKDREGICLISDRHGGILKAVNEHGSPWLEPHGFHKYCLRHFINNFYDKFRNSELKALAYRAGSQNQIRKFNSIMEGIGKLNPHAREWLESHPLNRWTLAHDGGRRYGLLTTNLSEIFNSVLKGARFLPITACVQLTFYRMVHYFEVRRPLGSSSQAHGDAHTPHVVEALKYPCSHVLSVCAKLSLNSWQYVDRCYSIEYYYATWASEFSPLPHEAYWPQSQFNELLPNLELLRNKKGRPRSTRLKNGMDIKEGRNATGTSSKTMSVYLKAI</sequence>
<dbReference type="AlphaFoldDB" id="A0A9R1WGB0"/>
<evidence type="ECO:0000259" key="2">
    <source>
        <dbReference type="Pfam" id="PF03108"/>
    </source>
</evidence>
<dbReference type="InterPro" id="IPR018289">
    <property type="entry name" value="MULE_transposase_dom"/>
</dbReference>
<evidence type="ECO:0000313" key="4">
    <source>
        <dbReference type="EMBL" id="KAJ0222312.1"/>
    </source>
</evidence>